<comment type="subcellular location">
    <subcellularLocation>
        <location evidence="3">Cytoplasm</location>
    </subcellularLocation>
</comment>
<dbReference type="GO" id="GO:0097163">
    <property type="term" value="F:sulfur carrier activity"/>
    <property type="evidence" value="ECO:0007669"/>
    <property type="project" value="UniProtKB-UniRule"/>
</dbReference>
<evidence type="ECO:0000256" key="2">
    <source>
        <dbReference type="ARBA" id="ARBA00023150"/>
    </source>
</evidence>
<dbReference type="OrthoDB" id="3197277at2"/>
<name>A0A2N9VRM3_9HYPH</name>
<dbReference type="InterPro" id="IPR003786">
    <property type="entry name" value="FdhD"/>
</dbReference>
<protein>
    <recommendedName>
        <fullName evidence="3">Sulfur carrier protein FdhD</fullName>
    </recommendedName>
</protein>
<dbReference type="NCBIfam" id="TIGR00129">
    <property type="entry name" value="fdhD_narQ"/>
    <property type="match status" value="1"/>
</dbReference>
<dbReference type="Gene3D" id="3.10.20.10">
    <property type="match status" value="1"/>
</dbReference>
<keyword evidence="2 3" id="KW-0501">Molybdenum cofactor biosynthesis</keyword>
<dbReference type="KEGG" id="pht:BLM14_13745"/>
<dbReference type="PIRSF" id="PIRSF015626">
    <property type="entry name" value="FdhD"/>
    <property type="match status" value="1"/>
</dbReference>
<dbReference type="InterPro" id="IPR016193">
    <property type="entry name" value="Cytidine_deaminase-like"/>
</dbReference>
<gene>
    <name evidence="3" type="primary">fdhD</name>
    <name evidence="4" type="ORF">B5P45_24205</name>
</gene>
<evidence type="ECO:0000313" key="4">
    <source>
        <dbReference type="EMBL" id="PIO42141.1"/>
    </source>
</evidence>
<sequence length="314" mass="33142">MAERFTRLSVPRITRRRKGGGDVYATDSRMVPEETPIAFSYNGTTHAVMMATPADMEDFAVGFSLSEGIISRIDEISEIAVEEHDEGVDIQIRLASDAGQELNDRRRRMAGPVGCGLCGIESIEQALKPVASVDKAGLKLTPHDIAHAVKLLSAVQPLHSETGAVHAAGFYIPGKGIVAAREDVGRHNALDKLAGALCRAGVKGETGAVVITSRVSIEMVQKTAIIGAPILVAVSAPTALAIRTAHAAGMTLVALVRGDEFDVFTRHERIPVVTAQAGTKPDELVAGNATVKPNPDPATSTLVQSPSVRMVQYG</sequence>
<accession>A0A2N9VRM3</accession>
<feature type="active site" description="Cysteine persulfide intermediate" evidence="3">
    <location>
        <position position="115"/>
    </location>
</feature>
<dbReference type="GO" id="GO:0005737">
    <property type="term" value="C:cytoplasm"/>
    <property type="evidence" value="ECO:0007669"/>
    <property type="project" value="UniProtKB-SubCell"/>
</dbReference>
<dbReference type="Proteomes" id="UP000232163">
    <property type="component" value="Unassembled WGS sequence"/>
</dbReference>
<dbReference type="PANTHER" id="PTHR30592:SF1">
    <property type="entry name" value="SULFUR CARRIER PROTEIN FDHD"/>
    <property type="match status" value="1"/>
</dbReference>
<dbReference type="SUPFAM" id="SSF53927">
    <property type="entry name" value="Cytidine deaminase-like"/>
    <property type="match status" value="1"/>
</dbReference>
<proteinExistence type="inferred from homology"/>
<keyword evidence="1 3" id="KW-0963">Cytoplasm</keyword>
<dbReference type="GO" id="GO:0016783">
    <property type="term" value="F:sulfurtransferase activity"/>
    <property type="evidence" value="ECO:0007669"/>
    <property type="project" value="InterPro"/>
</dbReference>
<comment type="caution">
    <text evidence="4">The sequence shown here is derived from an EMBL/GenBank/DDBJ whole genome shotgun (WGS) entry which is preliminary data.</text>
</comment>
<dbReference type="GO" id="GO:0006777">
    <property type="term" value="P:Mo-molybdopterin cofactor biosynthetic process"/>
    <property type="evidence" value="ECO:0007669"/>
    <property type="project" value="UniProtKB-UniRule"/>
</dbReference>
<dbReference type="RefSeq" id="WP_099999907.1">
    <property type="nucleotide sequence ID" value="NZ_CP017940.1"/>
</dbReference>
<keyword evidence="4" id="KW-0808">Transferase</keyword>
<comment type="similarity">
    <text evidence="3">Belongs to the FdhD family.</text>
</comment>
<evidence type="ECO:0000256" key="3">
    <source>
        <dbReference type="HAMAP-Rule" id="MF_00187"/>
    </source>
</evidence>
<evidence type="ECO:0000256" key="1">
    <source>
        <dbReference type="ARBA" id="ARBA00022490"/>
    </source>
</evidence>
<dbReference type="Gene3D" id="3.40.140.10">
    <property type="entry name" value="Cytidine Deaminase, domain 2"/>
    <property type="match status" value="1"/>
</dbReference>
<dbReference type="AlphaFoldDB" id="A0A2N9VRM3"/>
<evidence type="ECO:0000313" key="5">
    <source>
        <dbReference type="Proteomes" id="UP000232163"/>
    </source>
</evidence>
<dbReference type="Pfam" id="PF02634">
    <property type="entry name" value="FdhD-NarQ"/>
    <property type="match status" value="1"/>
</dbReference>
<comment type="function">
    <text evidence="3">Required for formate dehydrogenase (FDH) activity. Acts as a sulfur carrier protein that transfers sulfur from IscS to the molybdenum cofactor prior to its insertion into FDH.</text>
</comment>
<dbReference type="HAMAP" id="MF_00187">
    <property type="entry name" value="FdhD"/>
    <property type="match status" value="1"/>
</dbReference>
<keyword evidence="5" id="KW-1185">Reference proteome</keyword>
<comment type="caution">
    <text evidence="3">Lacks conserved residue(s) required for the propagation of feature annotation.</text>
</comment>
<dbReference type="PANTHER" id="PTHR30592">
    <property type="entry name" value="FORMATE DEHYDROGENASE"/>
    <property type="match status" value="1"/>
</dbReference>
<organism evidence="4 5">
    <name type="scientific">Phyllobacterium zundukense</name>
    <dbReference type="NCBI Taxonomy" id="1867719"/>
    <lineage>
        <taxon>Bacteria</taxon>
        <taxon>Pseudomonadati</taxon>
        <taxon>Pseudomonadota</taxon>
        <taxon>Alphaproteobacteria</taxon>
        <taxon>Hyphomicrobiales</taxon>
        <taxon>Phyllobacteriaceae</taxon>
        <taxon>Phyllobacterium</taxon>
    </lineage>
</organism>
<dbReference type="EMBL" id="MZMT01000053">
    <property type="protein sequence ID" value="PIO42141.1"/>
    <property type="molecule type" value="Genomic_DNA"/>
</dbReference>
<reference evidence="5" key="1">
    <citation type="journal article" date="2017" name="Int J Environ Stud">
        <title>Does the Miocene-Pliocene relict legume Oxytropis triphylla form nitrogen-fixing nodules with a combination of bacterial strains?</title>
        <authorList>
            <person name="Safronova V."/>
            <person name="Belimov A."/>
            <person name="Sazanova A."/>
            <person name="Kuznetsova I."/>
            <person name="Popova J."/>
            <person name="Andronov E."/>
            <person name="Verkhozina A."/>
            <person name="Tikhonovich I."/>
        </authorList>
    </citation>
    <scope>NUCLEOTIDE SEQUENCE [LARGE SCALE GENOMIC DNA]</scope>
    <source>
        <strain evidence="5">Tri-38</strain>
    </source>
</reference>